<dbReference type="SFLD" id="SFLDS00003">
    <property type="entry name" value="Haloacid_Dehalogenase"/>
    <property type="match status" value="1"/>
</dbReference>
<comment type="caution">
    <text evidence="5">The sequence shown here is derived from an EMBL/GenBank/DDBJ whole genome shotgun (WGS) entry which is preliminary data.</text>
</comment>
<dbReference type="PANTHER" id="PTHR46470">
    <property type="entry name" value="N-ACYLNEURAMINATE-9-PHOSPHATASE"/>
    <property type="match status" value="1"/>
</dbReference>
<evidence type="ECO:0000256" key="1">
    <source>
        <dbReference type="ARBA" id="ARBA00001946"/>
    </source>
</evidence>
<keyword evidence="3 5" id="KW-0378">Hydrolase</keyword>
<sequence length="250" mass="28707">MSEQVGKKAILFDVDDTLYDQTVPFMEAYAEYFGEKPEVPAEVIYPVTRKYSDAVYSQAMAGEMTMEEMYIYRMQKAFEEFGIRITDQEALDFQKIYADRQHHIHMSPLMQDILAFCSGRAALGIITNGPSQHQWDKVRSLQAEKWIPHENIFVSADVGAEKPDRKIFDHAKRAMRLEDAEIWFVGDAYALDVEGAVNAGWNAVWMNRRGRKIPGDAVKPGRENGRSMVSVESEEDLRNFIIRILRDDAE</sequence>
<organism evidence="5 6">
    <name type="scientific">Candidatus Mediterraneibacter faecigallinarum</name>
    <dbReference type="NCBI Taxonomy" id="2838669"/>
    <lineage>
        <taxon>Bacteria</taxon>
        <taxon>Bacillati</taxon>
        <taxon>Bacillota</taxon>
        <taxon>Clostridia</taxon>
        <taxon>Lachnospirales</taxon>
        <taxon>Lachnospiraceae</taxon>
        <taxon>Mediterraneibacter</taxon>
    </lineage>
</organism>
<keyword evidence="4" id="KW-0460">Magnesium</keyword>
<dbReference type="Gene3D" id="1.20.120.710">
    <property type="entry name" value="Haloacid dehalogenase hydrolase-like domain"/>
    <property type="match status" value="1"/>
</dbReference>
<proteinExistence type="predicted"/>
<dbReference type="NCBIfam" id="TIGR01549">
    <property type="entry name" value="HAD-SF-IA-v1"/>
    <property type="match status" value="1"/>
</dbReference>
<dbReference type="AlphaFoldDB" id="A0A9D2NXV8"/>
<dbReference type="InterPro" id="IPR051400">
    <property type="entry name" value="HAD-like_hydrolase"/>
</dbReference>
<dbReference type="EMBL" id="DWWK01000108">
    <property type="protein sequence ID" value="HJC38853.1"/>
    <property type="molecule type" value="Genomic_DNA"/>
</dbReference>
<dbReference type="SUPFAM" id="SSF56784">
    <property type="entry name" value="HAD-like"/>
    <property type="match status" value="1"/>
</dbReference>
<dbReference type="SFLD" id="SFLDG01129">
    <property type="entry name" value="C1.5:_HAD__Beta-PGM__Phosphata"/>
    <property type="match status" value="1"/>
</dbReference>
<evidence type="ECO:0000313" key="5">
    <source>
        <dbReference type="EMBL" id="HJC38853.1"/>
    </source>
</evidence>
<protein>
    <submittedName>
        <fullName evidence="5">HAD family hydrolase</fullName>
    </submittedName>
</protein>
<dbReference type="Gene3D" id="3.40.50.1000">
    <property type="entry name" value="HAD superfamily/HAD-like"/>
    <property type="match status" value="1"/>
</dbReference>
<dbReference type="InterPro" id="IPR023214">
    <property type="entry name" value="HAD_sf"/>
</dbReference>
<evidence type="ECO:0000256" key="4">
    <source>
        <dbReference type="ARBA" id="ARBA00022842"/>
    </source>
</evidence>
<evidence type="ECO:0000256" key="2">
    <source>
        <dbReference type="ARBA" id="ARBA00022723"/>
    </source>
</evidence>
<dbReference type="GO" id="GO:0046872">
    <property type="term" value="F:metal ion binding"/>
    <property type="evidence" value="ECO:0007669"/>
    <property type="project" value="UniProtKB-KW"/>
</dbReference>
<dbReference type="InterPro" id="IPR036412">
    <property type="entry name" value="HAD-like_sf"/>
</dbReference>
<dbReference type="GO" id="GO:0044281">
    <property type="term" value="P:small molecule metabolic process"/>
    <property type="evidence" value="ECO:0007669"/>
    <property type="project" value="UniProtKB-ARBA"/>
</dbReference>
<name>A0A9D2NXV8_9FIRM</name>
<dbReference type="Pfam" id="PF00702">
    <property type="entry name" value="Hydrolase"/>
    <property type="match status" value="1"/>
</dbReference>
<evidence type="ECO:0000256" key="3">
    <source>
        <dbReference type="ARBA" id="ARBA00022801"/>
    </source>
</evidence>
<dbReference type="PANTHER" id="PTHR46470:SF2">
    <property type="entry name" value="GLYCERALDEHYDE 3-PHOSPHATE PHOSPHATASE"/>
    <property type="match status" value="1"/>
</dbReference>
<dbReference type="InterPro" id="IPR006439">
    <property type="entry name" value="HAD-SF_hydro_IA"/>
</dbReference>
<keyword evidence="2" id="KW-0479">Metal-binding</keyword>
<evidence type="ECO:0000313" key="6">
    <source>
        <dbReference type="Proteomes" id="UP000823894"/>
    </source>
</evidence>
<reference evidence="5" key="2">
    <citation type="submission" date="2021-04" db="EMBL/GenBank/DDBJ databases">
        <authorList>
            <person name="Gilroy R."/>
        </authorList>
    </citation>
    <scope>NUCLEOTIDE SEQUENCE</scope>
    <source>
        <strain evidence="5">ChiGjej1B1-1692</strain>
    </source>
</reference>
<dbReference type="Proteomes" id="UP000823894">
    <property type="component" value="Unassembled WGS sequence"/>
</dbReference>
<comment type="cofactor">
    <cofactor evidence="1">
        <name>Mg(2+)</name>
        <dbReference type="ChEBI" id="CHEBI:18420"/>
    </cofactor>
</comment>
<dbReference type="GO" id="GO:0016791">
    <property type="term" value="F:phosphatase activity"/>
    <property type="evidence" value="ECO:0007669"/>
    <property type="project" value="TreeGrafter"/>
</dbReference>
<accession>A0A9D2NXV8</accession>
<gene>
    <name evidence="5" type="ORF">H9757_07310</name>
</gene>
<reference evidence="5" key="1">
    <citation type="journal article" date="2021" name="PeerJ">
        <title>Extensive microbial diversity within the chicken gut microbiome revealed by metagenomics and culture.</title>
        <authorList>
            <person name="Gilroy R."/>
            <person name="Ravi A."/>
            <person name="Getino M."/>
            <person name="Pursley I."/>
            <person name="Horton D.L."/>
            <person name="Alikhan N.F."/>
            <person name="Baker D."/>
            <person name="Gharbi K."/>
            <person name="Hall N."/>
            <person name="Watson M."/>
            <person name="Adriaenssens E.M."/>
            <person name="Foster-Nyarko E."/>
            <person name="Jarju S."/>
            <person name="Secka A."/>
            <person name="Antonio M."/>
            <person name="Oren A."/>
            <person name="Chaudhuri R.R."/>
            <person name="La Ragione R."/>
            <person name="Hildebrand F."/>
            <person name="Pallen M.J."/>
        </authorList>
    </citation>
    <scope>NUCLEOTIDE SEQUENCE</scope>
    <source>
        <strain evidence="5">ChiGjej1B1-1692</strain>
    </source>
</reference>